<feature type="region of interest" description="Disordered" evidence="1">
    <location>
        <begin position="1"/>
        <end position="21"/>
    </location>
</feature>
<feature type="compositionally biased region" description="Polar residues" evidence="1">
    <location>
        <begin position="56"/>
        <end position="67"/>
    </location>
</feature>
<dbReference type="Gene3D" id="4.10.280.10">
    <property type="entry name" value="Helix-loop-helix DNA-binding domain"/>
    <property type="match status" value="1"/>
</dbReference>
<dbReference type="GO" id="GO:0046983">
    <property type="term" value="F:protein dimerization activity"/>
    <property type="evidence" value="ECO:0007669"/>
    <property type="project" value="InterPro"/>
</dbReference>
<organism evidence="3 4">
    <name type="scientific">Allomyces macrogynus (strain ATCC 38327)</name>
    <name type="common">Allomyces javanicus var. macrogynus</name>
    <dbReference type="NCBI Taxonomy" id="578462"/>
    <lineage>
        <taxon>Eukaryota</taxon>
        <taxon>Fungi</taxon>
        <taxon>Fungi incertae sedis</taxon>
        <taxon>Blastocladiomycota</taxon>
        <taxon>Blastocladiomycetes</taxon>
        <taxon>Blastocladiales</taxon>
        <taxon>Blastocladiaceae</taxon>
        <taxon>Allomyces</taxon>
    </lineage>
</organism>
<feature type="compositionally biased region" description="Pro residues" evidence="1">
    <location>
        <begin position="775"/>
        <end position="785"/>
    </location>
</feature>
<dbReference type="Pfam" id="PF00010">
    <property type="entry name" value="HLH"/>
    <property type="match status" value="1"/>
</dbReference>
<feature type="compositionally biased region" description="Low complexity" evidence="1">
    <location>
        <begin position="80"/>
        <end position="104"/>
    </location>
</feature>
<reference evidence="4" key="2">
    <citation type="submission" date="2009-11" db="EMBL/GenBank/DDBJ databases">
        <title>The Genome Sequence of Allomyces macrogynus strain ATCC 38327.</title>
        <authorList>
            <consortium name="The Broad Institute Genome Sequencing Platform"/>
            <person name="Russ C."/>
            <person name="Cuomo C."/>
            <person name="Shea T."/>
            <person name="Young S.K."/>
            <person name="Zeng Q."/>
            <person name="Koehrsen M."/>
            <person name="Haas B."/>
            <person name="Borodovsky M."/>
            <person name="Guigo R."/>
            <person name="Alvarado L."/>
            <person name="Berlin A."/>
            <person name="Borenstein D."/>
            <person name="Chen Z."/>
            <person name="Engels R."/>
            <person name="Freedman E."/>
            <person name="Gellesch M."/>
            <person name="Goldberg J."/>
            <person name="Griggs A."/>
            <person name="Gujja S."/>
            <person name="Heiman D."/>
            <person name="Hepburn T."/>
            <person name="Howarth C."/>
            <person name="Jen D."/>
            <person name="Larson L."/>
            <person name="Lewis B."/>
            <person name="Mehta T."/>
            <person name="Park D."/>
            <person name="Pearson M."/>
            <person name="Roberts A."/>
            <person name="Saif S."/>
            <person name="Shenoy N."/>
            <person name="Sisk P."/>
            <person name="Stolte C."/>
            <person name="Sykes S."/>
            <person name="Walk T."/>
            <person name="White J."/>
            <person name="Yandava C."/>
            <person name="Burger G."/>
            <person name="Gray M.W."/>
            <person name="Holland P.W.H."/>
            <person name="King N."/>
            <person name="Lang F.B.F."/>
            <person name="Roger A.J."/>
            <person name="Ruiz-Trillo I."/>
            <person name="Lander E."/>
            <person name="Nusbaum C."/>
        </authorList>
    </citation>
    <scope>NUCLEOTIDE SEQUENCE [LARGE SCALE GENOMIC DNA]</scope>
    <source>
        <strain evidence="4">ATCC 38327</strain>
    </source>
</reference>
<dbReference type="CDD" id="cd00083">
    <property type="entry name" value="bHLH_SF"/>
    <property type="match status" value="1"/>
</dbReference>
<dbReference type="EMBL" id="GG745335">
    <property type="protein sequence ID" value="KNE59689.1"/>
    <property type="molecule type" value="Genomic_DNA"/>
</dbReference>
<evidence type="ECO:0000313" key="4">
    <source>
        <dbReference type="Proteomes" id="UP000054350"/>
    </source>
</evidence>
<gene>
    <name evidence="3" type="ORF">AMAG_05152</name>
</gene>
<dbReference type="InterPro" id="IPR011598">
    <property type="entry name" value="bHLH_dom"/>
</dbReference>
<dbReference type="SUPFAM" id="SSF47459">
    <property type="entry name" value="HLH, helix-loop-helix DNA-binding domain"/>
    <property type="match status" value="1"/>
</dbReference>
<feature type="region of interest" description="Disordered" evidence="1">
    <location>
        <begin position="378"/>
        <end position="489"/>
    </location>
</feature>
<dbReference type="OrthoDB" id="5591971at2759"/>
<accession>A0A0L0SBA6</accession>
<reference evidence="3 4" key="1">
    <citation type="submission" date="2009-11" db="EMBL/GenBank/DDBJ databases">
        <title>Annotation of Allomyces macrogynus ATCC 38327.</title>
        <authorList>
            <consortium name="The Broad Institute Genome Sequencing Platform"/>
            <person name="Russ C."/>
            <person name="Cuomo C."/>
            <person name="Burger G."/>
            <person name="Gray M.W."/>
            <person name="Holland P.W.H."/>
            <person name="King N."/>
            <person name="Lang F.B.F."/>
            <person name="Roger A.J."/>
            <person name="Ruiz-Trillo I."/>
            <person name="Young S.K."/>
            <person name="Zeng Q."/>
            <person name="Gargeya S."/>
            <person name="Fitzgerald M."/>
            <person name="Haas B."/>
            <person name="Abouelleil A."/>
            <person name="Alvarado L."/>
            <person name="Arachchi H.M."/>
            <person name="Berlin A."/>
            <person name="Chapman S.B."/>
            <person name="Gearin G."/>
            <person name="Goldberg J."/>
            <person name="Griggs A."/>
            <person name="Gujja S."/>
            <person name="Hansen M."/>
            <person name="Heiman D."/>
            <person name="Howarth C."/>
            <person name="Larimer J."/>
            <person name="Lui A."/>
            <person name="MacDonald P.J.P."/>
            <person name="McCowen C."/>
            <person name="Montmayeur A."/>
            <person name="Murphy C."/>
            <person name="Neiman D."/>
            <person name="Pearson M."/>
            <person name="Priest M."/>
            <person name="Roberts A."/>
            <person name="Saif S."/>
            <person name="Shea T."/>
            <person name="Sisk P."/>
            <person name="Stolte C."/>
            <person name="Sykes S."/>
            <person name="Wortman J."/>
            <person name="Nusbaum C."/>
            <person name="Birren B."/>
        </authorList>
    </citation>
    <scope>NUCLEOTIDE SEQUENCE [LARGE SCALE GENOMIC DNA]</scope>
    <source>
        <strain evidence="3 4">ATCC 38327</strain>
    </source>
</reference>
<sequence length="812" mass="83290">MASPTRPTAAAIDPASTSVDDDPAAFLSFLAQRHALVMDPFPRGLQLGGGPWPSPRSGTSPFESGSDQHCLGDPSPPGPAATTTRTARNGATGSARSAGAAARTGVEDELDLDDESDLSHDEDAEEDLEDDDGASRNPSRLGSAAGAVVSGDDCGDTKAGEAKKRRGRKPVFSNNEDRKKNHTLKERERRVVVNDLFADMIAELPPVSKPGKKPSKRELLMRTLEYLRSIKAAYATASRDLALARQVTNEWKTRYTALAAERGNAAFGMSPPVSAPEGLAVLDAATALGIAEAEDVTKAAVMPLVIPGPDMPAAAATASPVAHPTPVSTPAFPTPRHLGLAASPDYAAPDHDSAGASAAPEWKSNPRALDRFLGTAHLVSAPDPSTGPADHAHRGALSTPESLPTPVTARFPPTSRSPDTTTNVSTPALPDPGPTKKRKAGAPVSSLASDSAPATLPPKRRRTESLLLTSSTAKNGAEPVRRGTNGRPRHLSMHALNQKANESAVAAAVRRRQQDQQAQRAMLTGASQQQSMDSSGPAASPVPPPPPASLTFAYLRDASSFATAHLTAPAVLASGPNADASSRGPFLPATVAGPAAPSYAWPGAGAPNPPGSVTWTQLIAAPSGSLMPVQPGVSISPAPATPVTMSVSTNSSIFGSAEPPGGAGNASTPPFFAGVHMAPPPAPHAGYSEVWNSGGGGGGAAGFVSGGNEFSLPPTLVAPPGYMPPPGHHVVYVQQQQKPQGMPPAAAYSPPQQAFNAQPPPGGVYGAHQLVYPAAPHPQHPPPPHQQQHAGLPGKPPQPSHHAMGMPPGSPY</sequence>
<dbReference type="Proteomes" id="UP000054350">
    <property type="component" value="Unassembled WGS sequence"/>
</dbReference>
<proteinExistence type="predicted"/>
<dbReference type="VEuPathDB" id="FungiDB:AMAG_05152"/>
<feature type="compositionally biased region" description="Low complexity" evidence="1">
    <location>
        <begin position="743"/>
        <end position="757"/>
    </location>
</feature>
<evidence type="ECO:0000256" key="1">
    <source>
        <dbReference type="SAM" id="MobiDB-lite"/>
    </source>
</evidence>
<feature type="domain" description="BHLH" evidence="2">
    <location>
        <begin position="177"/>
        <end position="230"/>
    </location>
</feature>
<evidence type="ECO:0000313" key="3">
    <source>
        <dbReference type="EMBL" id="KNE59689.1"/>
    </source>
</evidence>
<keyword evidence="4" id="KW-1185">Reference proteome</keyword>
<dbReference type="AlphaFoldDB" id="A0A0L0SBA6"/>
<evidence type="ECO:0000259" key="2">
    <source>
        <dbReference type="PROSITE" id="PS50888"/>
    </source>
</evidence>
<feature type="compositionally biased region" description="Basic and acidic residues" evidence="1">
    <location>
        <begin position="175"/>
        <end position="185"/>
    </location>
</feature>
<feature type="compositionally biased region" description="Polar residues" evidence="1">
    <location>
        <begin position="414"/>
        <end position="426"/>
    </location>
</feature>
<dbReference type="InterPro" id="IPR036638">
    <property type="entry name" value="HLH_DNA-bd_sf"/>
</dbReference>
<feature type="compositionally biased region" description="Acidic residues" evidence="1">
    <location>
        <begin position="107"/>
        <end position="132"/>
    </location>
</feature>
<name>A0A0L0SBA6_ALLM3</name>
<feature type="region of interest" description="Disordered" evidence="1">
    <location>
        <begin position="314"/>
        <end position="362"/>
    </location>
</feature>
<protein>
    <recommendedName>
        <fullName evidence="2">BHLH domain-containing protein</fullName>
    </recommendedName>
</protein>
<feature type="region of interest" description="Disordered" evidence="1">
    <location>
        <begin position="737"/>
        <end position="812"/>
    </location>
</feature>
<feature type="region of interest" description="Disordered" evidence="1">
    <location>
        <begin position="41"/>
        <end position="185"/>
    </location>
</feature>
<feature type="region of interest" description="Disordered" evidence="1">
    <location>
        <begin position="506"/>
        <end position="548"/>
    </location>
</feature>
<dbReference type="PROSITE" id="PS50888">
    <property type="entry name" value="BHLH"/>
    <property type="match status" value="1"/>
</dbReference>
<feature type="compositionally biased region" description="Low complexity" evidence="1">
    <location>
        <begin position="314"/>
        <end position="326"/>
    </location>
</feature>